<evidence type="ECO:0008006" key="3">
    <source>
        <dbReference type="Google" id="ProtNLM"/>
    </source>
</evidence>
<feature type="compositionally biased region" description="Low complexity" evidence="1">
    <location>
        <begin position="109"/>
        <end position="121"/>
    </location>
</feature>
<dbReference type="GO" id="GO:0008157">
    <property type="term" value="F:protein phosphatase 1 binding"/>
    <property type="evidence" value="ECO:0007669"/>
    <property type="project" value="TreeGrafter"/>
</dbReference>
<dbReference type="InterPro" id="IPR011107">
    <property type="entry name" value="PPI_Ypi1"/>
</dbReference>
<organism evidence="2">
    <name type="scientific">Alexandrium andersonii</name>
    <dbReference type="NCBI Taxonomy" id="327968"/>
    <lineage>
        <taxon>Eukaryota</taxon>
        <taxon>Sar</taxon>
        <taxon>Alveolata</taxon>
        <taxon>Dinophyceae</taxon>
        <taxon>Gonyaulacales</taxon>
        <taxon>Pyrocystaceae</taxon>
        <taxon>Alexandrium</taxon>
    </lineage>
</organism>
<proteinExistence type="predicted"/>
<dbReference type="PANTHER" id="PTHR20835">
    <property type="entry name" value="E3 UBIQUITIN-PROTEIN LIGASE PPP1R11-RELATED"/>
    <property type="match status" value="1"/>
</dbReference>
<evidence type="ECO:0000313" key="2">
    <source>
        <dbReference type="EMBL" id="CAD9381702.1"/>
    </source>
</evidence>
<dbReference type="GO" id="GO:0005634">
    <property type="term" value="C:nucleus"/>
    <property type="evidence" value="ECO:0007669"/>
    <property type="project" value="TreeGrafter"/>
</dbReference>
<feature type="region of interest" description="Disordered" evidence="1">
    <location>
        <begin position="1"/>
        <end position="35"/>
    </location>
</feature>
<dbReference type="EMBL" id="HBGQ01015927">
    <property type="protein sequence ID" value="CAD9381702.1"/>
    <property type="molecule type" value="Transcribed_RNA"/>
</dbReference>
<feature type="compositionally biased region" description="Gly residues" evidence="1">
    <location>
        <begin position="95"/>
        <end position="108"/>
    </location>
</feature>
<dbReference type="GO" id="GO:0004865">
    <property type="term" value="F:protein serine/threonine phosphatase inhibitor activity"/>
    <property type="evidence" value="ECO:0007669"/>
    <property type="project" value="InterPro"/>
</dbReference>
<evidence type="ECO:0000256" key="1">
    <source>
        <dbReference type="SAM" id="MobiDB-lite"/>
    </source>
</evidence>
<dbReference type="PANTHER" id="PTHR20835:SF0">
    <property type="entry name" value="E3 UBIQUITIN-PROTEIN LIGASE PPP1R11"/>
    <property type="match status" value="1"/>
</dbReference>
<accession>A0A7S2AZD2</accession>
<name>A0A7S2AZD2_9DINO</name>
<feature type="region of interest" description="Disordered" evidence="1">
    <location>
        <begin position="63"/>
        <end position="121"/>
    </location>
</feature>
<sequence length="121" mass="12473">MASSSIGTATETQAPASSSANPTLHLVLQPRPQNHVQWTDDTIDNEHLNKRKSKKCCIYNKPRAFGESDSESDGSDDDGAAKPVNRRKPKFCPYGGNGDGPSGSGSSGSGPPAAPASSSSG</sequence>
<dbReference type="AlphaFoldDB" id="A0A7S2AZD2"/>
<feature type="compositionally biased region" description="Acidic residues" evidence="1">
    <location>
        <begin position="68"/>
        <end position="78"/>
    </location>
</feature>
<reference evidence="2" key="1">
    <citation type="submission" date="2021-01" db="EMBL/GenBank/DDBJ databases">
        <authorList>
            <person name="Corre E."/>
            <person name="Pelletier E."/>
            <person name="Niang G."/>
            <person name="Scheremetjew M."/>
            <person name="Finn R."/>
            <person name="Kale V."/>
            <person name="Holt S."/>
            <person name="Cochrane G."/>
            <person name="Meng A."/>
            <person name="Brown T."/>
            <person name="Cohen L."/>
        </authorList>
    </citation>
    <scope>NUCLEOTIDE SEQUENCE</scope>
    <source>
        <strain evidence="2">CCMP2222</strain>
    </source>
</reference>
<protein>
    <recommendedName>
        <fullName evidence="3">Type 1 phosphatases regulator</fullName>
    </recommendedName>
</protein>
<feature type="compositionally biased region" description="Polar residues" evidence="1">
    <location>
        <begin position="1"/>
        <end position="22"/>
    </location>
</feature>
<gene>
    <name evidence="2" type="ORF">AAND1436_LOCUS7888</name>
</gene>
<dbReference type="Pfam" id="PF07491">
    <property type="entry name" value="PPI_Ypi1"/>
    <property type="match status" value="1"/>
</dbReference>